<accession>A0ABR0J9E9</accession>
<name>A0ABR0J9E9_9EURO</name>
<keyword evidence="3" id="KW-1185">Reference proteome</keyword>
<sequence length="328" mass="37105">MATPVKLCDTEPGFSFSFEHYIQTPPETTPSMFRFNSDESLKTISVRDMSEESSSDSIARVRQEDEYQTMSKKEEASAFARFGHDLSMDEVVARADEEKAVGLGDWGQLYEYETASMSNSKETSSTAVTADHDNIREEDSGSQTMVNHANRRGEKPIDATLDDVLYRFLTLSKEVASKTSDEYLISHASKEAELLLDDLVKQGFDETKLHVLDRETSATVNCRIMQSRQMARLKWLQDCLATIRDEVGSFVEEVKDTAIHRSTTKEERERQNALVKKISSELGKLAREWQDVVEGDAQCGQWCDAADQVRTSRRAHGEDGHARRTHKT</sequence>
<feature type="compositionally biased region" description="Basic and acidic residues" evidence="1">
    <location>
        <begin position="59"/>
        <end position="69"/>
    </location>
</feature>
<comment type="caution">
    <text evidence="2">The sequence shown here is derived from an EMBL/GenBank/DDBJ whole genome shotgun (WGS) entry which is preliminary data.</text>
</comment>
<evidence type="ECO:0000256" key="1">
    <source>
        <dbReference type="SAM" id="MobiDB-lite"/>
    </source>
</evidence>
<protein>
    <submittedName>
        <fullName evidence="2">Uncharacterized protein</fullName>
    </submittedName>
</protein>
<evidence type="ECO:0000313" key="2">
    <source>
        <dbReference type="EMBL" id="KAK5059220.1"/>
    </source>
</evidence>
<reference evidence="2 3" key="1">
    <citation type="submission" date="2023-08" db="EMBL/GenBank/DDBJ databases">
        <title>Black Yeasts Isolated from many extreme environments.</title>
        <authorList>
            <person name="Coleine C."/>
            <person name="Stajich J.E."/>
            <person name="Selbmann L."/>
        </authorList>
    </citation>
    <scope>NUCLEOTIDE SEQUENCE [LARGE SCALE GENOMIC DNA]</scope>
    <source>
        <strain evidence="2 3">CCFEE 6328</strain>
    </source>
</reference>
<dbReference type="EMBL" id="JAVRRF010000013">
    <property type="protein sequence ID" value="KAK5059220.1"/>
    <property type="molecule type" value="Genomic_DNA"/>
</dbReference>
<gene>
    <name evidence="2" type="ORF">LTR69_006510</name>
</gene>
<feature type="region of interest" description="Disordered" evidence="1">
    <location>
        <begin position="49"/>
        <end position="69"/>
    </location>
</feature>
<evidence type="ECO:0000313" key="3">
    <source>
        <dbReference type="Proteomes" id="UP001345691"/>
    </source>
</evidence>
<organism evidence="2 3">
    <name type="scientific">Exophiala sideris</name>
    <dbReference type="NCBI Taxonomy" id="1016849"/>
    <lineage>
        <taxon>Eukaryota</taxon>
        <taxon>Fungi</taxon>
        <taxon>Dikarya</taxon>
        <taxon>Ascomycota</taxon>
        <taxon>Pezizomycotina</taxon>
        <taxon>Eurotiomycetes</taxon>
        <taxon>Chaetothyriomycetidae</taxon>
        <taxon>Chaetothyriales</taxon>
        <taxon>Herpotrichiellaceae</taxon>
        <taxon>Exophiala</taxon>
    </lineage>
</organism>
<dbReference type="Proteomes" id="UP001345691">
    <property type="component" value="Unassembled WGS sequence"/>
</dbReference>
<proteinExistence type="predicted"/>